<name>A0AAV7NGB7_PLEWA</name>
<organism evidence="2 3">
    <name type="scientific">Pleurodeles waltl</name>
    <name type="common">Iberian ribbed newt</name>
    <dbReference type="NCBI Taxonomy" id="8319"/>
    <lineage>
        <taxon>Eukaryota</taxon>
        <taxon>Metazoa</taxon>
        <taxon>Chordata</taxon>
        <taxon>Craniata</taxon>
        <taxon>Vertebrata</taxon>
        <taxon>Euteleostomi</taxon>
        <taxon>Amphibia</taxon>
        <taxon>Batrachia</taxon>
        <taxon>Caudata</taxon>
        <taxon>Salamandroidea</taxon>
        <taxon>Salamandridae</taxon>
        <taxon>Pleurodelinae</taxon>
        <taxon>Pleurodeles</taxon>
    </lineage>
</organism>
<feature type="region of interest" description="Disordered" evidence="1">
    <location>
        <begin position="1"/>
        <end position="28"/>
    </location>
</feature>
<sequence length="73" mass="8096">MTSRPIRIEDGRDVRGRCEGQGGAERGDRTLMRLPAPRGLIVYSTELKNIETTQLPCIFHFPATTNGDEGHSL</sequence>
<dbReference type="AlphaFoldDB" id="A0AAV7NGB7"/>
<gene>
    <name evidence="2" type="ORF">NDU88_002381</name>
</gene>
<evidence type="ECO:0000313" key="3">
    <source>
        <dbReference type="Proteomes" id="UP001066276"/>
    </source>
</evidence>
<protein>
    <submittedName>
        <fullName evidence="2">Uncharacterized protein</fullName>
    </submittedName>
</protein>
<evidence type="ECO:0000313" key="2">
    <source>
        <dbReference type="EMBL" id="KAJ1114142.1"/>
    </source>
</evidence>
<comment type="caution">
    <text evidence="2">The sequence shown here is derived from an EMBL/GenBank/DDBJ whole genome shotgun (WGS) entry which is preliminary data.</text>
</comment>
<reference evidence="2" key="1">
    <citation type="journal article" date="2022" name="bioRxiv">
        <title>Sequencing and chromosome-scale assembly of the giantPleurodeles waltlgenome.</title>
        <authorList>
            <person name="Brown T."/>
            <person name="Elewa A."/>
            <person name="Iarovenko S."/>
            <person name="Subramanian E."/>
            <person name="Araus A.J."/>
            <person name="Petzold A."/>
            <person name="Susuki M."/>
            <person name="Suzuki K.-i.T."/>
            <person name="Hayashi T."/>
            <person name="Toyoda A."/>
            <person name="Oliveira C."/>
            <person name="Osipova E."/>
            <person name="Leigh N.D."/>
            <person name="Simon A."/>
            <person name="Yun M.H."/>
        </authorList>
    </citation>
    <scope>NUCLEOTIDE SEQUENCE</scope>
    <source>
        <strain evidence="2">20211129_DDA</strain>
        <tissue evidence="2">Liver</tissue>
    </source>
</reference>
<feature type="compositionally biased region" description="Basic and acidic residues" evidence="1">
    <location>
        <begin position="1"/>
        <end position="18"/>
    </location>
</feature>
<proteinExistence type="predicted"/>
<keyword evidence="3" id="KW-1185">Reference proteome</keyword>
<accession>A0AAV7NGB7</accession>
<dbReference type="Proteomes" id="UP001066276">
    <property type="component" value="Chromosome 8"/>
</dbReference>
<evidence type="ECO:0000256" key="1">
    <source>
        <dbReference type="SAM" id="MobiDB-lite"/>
    </source>
</evidence>
<dbReference type="EMBL" id="JANPWB010000012">
    <property type="protein sequence ID" value="KAJ1114142.1"/>
    <property type="molecule type" value="Genomic_DNA"/>
</dbReference>